<proteinExistence type="predicted"/>
<name>A0ABT1D9E8_9PROT</name>
<reference evidence="4 5" key="1">
    <citation type="submission" date="2021-12" db="EMBL/GenBank/DDBJ databases">
        <title>Siccirubricoccus leaddurans sp. nov., a high concentration Zn2+ tolerance bacterium.</title>
        <authorList>
            <person name="Cao Y."/>
        </authorList>
    </citation>
    <scope>NUCLEOTIDE SEQUENCE [LARGE SCALE GENOMIC DNA]</scope>
    <source>
        <strain evidence="4 5">KC 17139</strain>
    </source>
</reference>
<dbReference type="Pfam" id="PF00583">
    <property type="entry name" value="Acetyltransf_1"/>
    <property type="match status" value="1"/>
</dbReference>
<comment type="caution">
    <text evidence="4">The sequence shown here is derived from an EMBL/GenBank/DDBJ whole genome shotgun (WGS) entry which is preliminary data.</text>
</comment>
<accession>A0ABT1D9E8</accession>
<keyword evidence="1" id="KW-0808">Transferase</keyword>
<evidence type="ECO:0000256" key="2">
    <source>
        <dbReference type="ARBA" id="ARBA00023315"/>
    </source>
</evidence>
<sequence>MIRAAGPQDAPALAAMLRALNDEPGLAPERITPEGVARDLIGDARCRVLLAVEADRPVGLATAHPTYDSGQSRWGLFLNDLYVVPAARRQGHGRALVAAMAAAALAEGGGFLWWNADEGDTLARAFHRRLGAGSAMVEDFTLDGEALARLARTA</sequence>
<evidence type="ECO:0000256" key="1">
    <source>
        <dbReference type="ARBA" id="ARBA00022679"/>
    </source>
</evidence>
<organism evidence="4 5">
    <name type="scientific">Siccirubricoccus soli</name>
    <dbReference type="NCBI Taxonomy" id="2899147"/>
    <lineage>
        <taxon>Bacteria</taxon>
        <taxon>Pseudomonadati</taxon>
        <taxon>Pseudomonadota</taxon>
        <taxon>Alphaproteobacteria</taxon>
        <taxon>Acetobacterales</taxon>
        <taxon>Roseomonadaceae</taxon>
        <taxon>Siccirubricoccus</taxon>
    </lineage>
</organism>
<dbReference type="SUPFAM" id="SSF55729">
    <property type="entry name" value="Acyl-CoA N-acyltransferases (Nat)"/>
    <property type="match status" value="1"/>
</dbReference>
<gene>
    <name evidence="4" type="ORF">JYK14_20660</name>
</gene>
<dbReference type="PROSITE" id="PS51186">
    <property type="entry name" value="GNAT"/>
    <property type="match status" value="1"/>
</dbReference>
<evidence type="ECO:0000313" key="5">
    <source>
        <dbReference type="Proteomes" id="UP001523392"/>
    </source>
</evidence>
<feature type="domain" description="N-acetyltransferase" evidence="3">
    <location>
        <begin position="1"/>
        <end position="154"/>
    </location>
</feature>
<dbReference type="PANTHER" id="PTHR43877">
    <property type="entry name" value="AMINOALKYLPHOSPHONATE N-ACETYLTRANSFERASE-RELATED-RELATED"/>
    <property type="match status" value="1"/>
</dbReference>
<dbReference type="RefSeq" id="WP_252955184.1">
    <property type="nucleotide sequence ID" value="NZ_JAFIRR010000136.1"/>
</dbReference>
<evidence type="ECO:0000313" key="4">
    <source>
        <dbReference type="EMBL" id="MCO6418556.1"/>
    </source>
</evidence>
<keyword evidence="2" id="KW-0012">Acyltransferase</keyword>
<keyword evidence="5" id="KW-1185">Reference proteome</keyword>
<dbReference type="Proteomes" id="UP001523392">
    <property type="component" value="Unassembled WGS sequence"/>
</dbReference>
<dbReference type="InterPro" id="IPR050832">
    <property type="entry name" value="Bact_Acetyltransf"/>
</dbReference>
<protein>
    <submittedName>
        <fullName evidence="4">GNAT family N-acetyltransferase</fullName>
    </submittedName>
</protein>
<dbReference type="EMBL" id="JAFIRR010000136">
    <property type="protein sequence ID" value="MCO6418556.1"/>
    <property type="molecule type" value="Genomic_DNA"/>
</dbReference>
<dbReference type="InterPro" id="IPR016181">
    <property type="entry name" value="Acyl_CoA_acyltransferase"/>
</dbReference>
<dbReference type="InterPro" id="IPR000182">
    <property type="entry name" value="GNAT_dom"/>
</dbReference>
<evidence type="ECO:0000259" key="3">
    <source>
        <dbReference type="PROSITE" id="PS51186"/>
    </source>
</evidence>
<dbReference type="CDD" id="cd04301">
    <property type="entry name" value="NAT_SF"/>
    <property type="match status" value="1"/>
</dbReference>
<dbReference type="Gene3D" id="3.40.630.30">
    <property type="match status" value="1"/>
</dbReference>